<evidence type="ECO:0000256" key="2">
    <source>
        <dbReference type="SAM" id="Phobius"/>
    </source>
</evidence>
<dbReference type="PANTHER" id="PTHR30627">
    <property type="entry name" value="PEPTIDOGLYCAN D,D-TRANSPEPTIDASE"/>
    <property type="match status" value="1"/>
</dbReference>
<dbReference type="Proteomes" id="UP001156389">
    <property type="component" value="Unassembled WGS sequence"/>
</dbReference>
<feature type="domain" description="NTF2-like N-terminal transpeptidase" evidence="4">
    <location>
        <begin position="63"/>
        <end position="169"/>
    </location>
</feature>
<protein>
    <submittedName>
        <fullName evidence="5">Penicillin-binding protein</fullName>
    </submittedName>
</protein>
<dbReference type="InterPro" id="IPR001460">
    <property type="entry name" value="PCN-bd_Tpept"/>
</dbReference>
<dbReference type="RefSeq" id="WP_260220391.1">
    <property type="nucleotide sequence ID" value="NZ_JAJAGO010000012.1"/>
</dbReference>
<evidence type="ECO:0000259" key="3">
    <source>
        <dbReference type="Pfam" id="PF00905"/>
    </source>
</evidence>
<reference evidence="5 6" key="1">
    <citation type="submission" date="2021-10" db="EMBL/GenBank/DDBJ databases">
        <title>Streptomyces gossypii sp. nov., isolated from soil collected from cotton field.</title>
        <authorList>
            <person name="Ge X."/>
            <person name="Chen X."/>
            <person name="Liu W."/>
        </authorList>
    </citation>
    <scope>NUCLEOTIDE SEQUENCE [LARGE SCALE GENOMIC DNA]</scope>
    <source>
        <strain evidence="5 6">N2-109</strain>
    </source>
</reference>
<dbReference type="EMBL" id="JAJAGO010000012">
    <property type="protein sequence ID" value="MCT2593043.1"/>
    <property type="molecule type" value="Genomic_DNA"/>
</dbReference>
<dbReference type="Gene3D" id="3.40.710.10">
    <property type="entry name" value="DD-peptidase/beta-lactamase superfamily"/>
    <property type="match status" value="1"/>
</dbReference>
<dbReference type="InterPro" id="IPR007887">
    <property type="entry name" value="MecA_N"/>
</dbReference>
<keyword evidence="2" id="KW-0472">Membrane</keyword>
<evidence type="ECO:0000313" key="6">
    <source>
        <dbReference type="Proteomes" id="UP001156389"/>
    </source>
</evidence>
<dbReference type="InterPro" id="IPR012338">
    <property type="entry name" value="Beta-lactam/transpept-like"/>
</dbReference>
<comment type="caution">
    <text evidence="5">The sequence shown here is derived from an EMBL/GenBank/DDBJ whole genome shotgun (WGS) entry which is preliminary data.</text>
</comment>
<name>A0ABT2JZF9_9ACTN</name>
<dbReference type="Pfam" id="PF00905">
    <property type="entry name" value="Transpeptidase"/>
    <property type="match status" value="1"/>
</dbReference>
<feature type="region of interest" description="Disordered" evidence="1">
    <location>
        <begin position="166"/>
        <end position="185"/>
    </location>
</feature>
<keyword evidence="2" id="KW-0812">Transmembrane</keyword>
<dbReference type="InterPro" id="IPR050515">
    <property type="entry name" value="Beta-lactam/transpept"/>
</dbReference>
<feature type="region of interest" description="Disordered" evidence="1">
    <location>
        <begin position="36"/>
        <end position="59"/>
    </location>
</feature>
<sequence>MRDSQRMAVIGGVAAVVVGATGFGVYALVGEDESGAGDGHKVASADGKNPAEQGPLSAEEVRTAAGEFLDAWSAGDGPKAAALTDDEQAATKALAAFGKEARVSQLKFTPGKASKTDVPFGVKARITHGGQRAAWSYDSRLEVVRDKKSGEAVVRWEPAVLHPKLKKGQSVETGEAGTPPIKAVDRNGTELTKDEHPSLAGTLADLRKRYGAKTDGTPGIETRIVDSKGKDTGTTLRTLSKGEPGTLKTTLDLPTQQAAEAAIADKPKAAVVAVKPSTGEILALANSPAEGFNTALQGSYAPGSTMKVVTAAMLLDKGLAVPAKQHPCPKYFTYGHWKFQNDDKFEIKGGTFSQSFARSCNTAFISQAPELEDDSLTKEARDVFGIGLNWQTGTATFDGKVPVQSDAQMGASLIGQGGVRMNPLTMASVSATVKSGVFKQPYLVSPSLDDRTFAKAPRTMKPQVADDLRQLMRTTATGGTAAEAMAGASGDFGAKTGSAEVDGQKKPNAWFTAYRDDVAAAAVVPASGHGGEYAGPVVRKVLDAG</sequence>
<dbReference type="PANTHER" id="PTHR30627:SF24">
    <property type="entry name" value="PENICILLIN-BINDING PROTEIN 4B"/>
    <property type="match status" value="1"/>
</dbReference>
<feature type="transmembrane region" description="Helical" evidence="2">
    <location>
        <begin position="7"/>
        <end position="29"/>
    </location>
</feature>
<dbReference type="SUPFAM" id="SSF56601">
    <property type="entry name" value="beta-lactamase/transpeptidase-like"/>
    <property type="match status" value="1"/>
</dbReference>
<gene>
    <name evidence="5" type="ORF">LHJ74_24555</name>
</gene>
<keyword evidence="6" id="KW-1185">Reference proteome</keyword>
<keyword evidence="2" id="KW-1133">Transmembrane helix</keyword>
<organism evidence="5 6">
    <name type="scientific">Streptomyces gossypii</name>
    <dbReference type="NCBI Taxonomy" id="2883101"/>
    <lineage>
        <taxon>Bacteria</taxon>
        <taxon>Bacillati</taxon>
        <taxon>Actinomycetota</taxon>
        <taxon>Actinomycetes</taxon>
        <taxon>Kitasatosporales</taxon>
        <taxon>Streptomycetaceae</taxon>
        <taxon>Streptomyces</taxon>
    </lineage>
</organism>
<dbReference type="Pfam" id="PF05223">
    <property type="entry name" value="MecA_N"/>
    <property type="match status" value="1"/>
</dbReference>
<feature type="domain" description="Penicillin-binding protein transpeptidase" evidence="3">
    <location>
        <begin position="270"/>
        <end position="542"/>
    </location>
</feature>
<accession>A0ABT2JZF9</accession>
<evidence type="ECO:0000313" key="5">
    <source>
        <dbReference type="EMBL" id="MCT2593043.1"/>
    </source>
</evidence>
<evidence type="ECO:0000256" key="1">
    <source>
        <dbReference type="SAM" id="MobiDB-lite"/>
    </source>
</evidence>
<proteinExistence type="predicted"/>
<evidence type="ECO:0000259" key="4">
    <source>
        <dbReference type="Pfam" id="PF05223"/>
    </source>
</evidence>